<organism evidence="1">
    <name type="scientific">marine metagenome</name>
    <dbReference type="NCBI Taxonomy" id="408172"/>
    <lineage>
        <taxon>unclassified sequences</taxon>
        <taxon>metagenomes</taxon>
        <taxon>ecological metagenomes</taxon>
    </lineage>
</organism>
<gene>
    <name evidence="1" type="ORF">METZ01_LOCUS272145</name>
</gene>
<accession>A0A382K9A0</accession>
<dbReference type="GO" id="GO:2001295">
    <property type="term" value="P:malonyl-CoA biosynthetic process"/>
    <property type="evidence" value="ECO:0007669"/>
    <property type="project" value="UniProtKB-UniPathway"/>
</dbReference>
<dbReference type="AlphaFoldDB" id="A0A382K9A0"/>
<dbReference type="SUPFAM" id="SSF52096">
    <property type="entry name" value="ClpP/crotonase"/>
    <property type="match status" value="1"/>
</dbReference>
<dbReference type="EMBL" id="UINC01078323">
    <property type="protein sequence ID" value="SVC19291.1"/>
    <property type="molecule type" value="Genomic_DNA"/>
</dbReference>
<sequence>MKILRCSEIIEDATDRFIELYGDRKEGPGKSIRCGMAWIADAKVILVATRDQHKPEAADLRRVSRLIDLAEHLKRPILASLQLLSDVENGFCLQDIRNRKEFDTTFSKLISHPFPIVTVTDYSLLQTLDMSLRISDSLLVRGNGSAADFDQNCVEKGQQIIRNVDDDLGLKSSISAM</sequence>
<feature type="non-terminal residue" evidence="1">
    <location>
        <position position="177"/>
    </location>
</feature>
<dbReference type="InterPro" id="IPR029045">
    <property type="entry name" value="ClpP/crotonase-like_dom_sf"/>
</dbReference>
<protein>
    <submittedName>
        <fullName evidence="1">Uncharacterized protein</fullName>
    </submittedName>
</protein>
<dbReference type="UniPathway" id="UPA00655">
    <property type="reaction ID" value="UER00711"/>
</dbReference>
<proteinExistence type="predicted"/>
<evidence type="ECO:0000313" key="1">
    <source>
        <dbReference type="EMBL" id="SVC19291.1"/>
    </source>
</evidence>
<name>A0A382K9A0_9ZZZZ</name>
<reference evidence="1" key="1">
    <citation type="submission" date="2018-05" db="EMBL/GenBank/DDBJ databases">
        <authorList>
            <person name="Lanie J.A."/>
            <person name="Ng W.-L."/>
            <person name="Kazmierczak K.M."/>
            <person name="Andrzejewski T.M."/>
            <person name="Davidsen T.M."/>
            <person name="Wayne K.J."/>
            <person name="Tettelin H."/>
            <person name="Glass J.I."/>
            <person name="Rusch D."/>
            <person name="Podicherti R."/>
            <person name="Tsui H.-C.T."/>
            <person name="Winkler M.E."/>
        </authorList>
    </citation>
    <scope>NUCLEOTIDE SEQUENCE</scope>
</reference>
<dbReference type="Gene3D" id="3.90.226.10">
    <property type="entry name" value="2-enoyl-CoA Hydratase, Chain A, domain 1"/>
    <property type="match status" value="1"/>
</dbReference>